<dbReference type="Gene3D" id="3.40.309.10">
    <property type="entry name" value="Aldehyde Dehydrogenase, Chain A, domain 2"/>
    <property type="match status" value="1"/>
</dbReference>
<evidence type="ECO:0000256" key="3">
    <source>
        <dbReference type="ARBA" id="ARBA00024226"/>
    </source>
</evidence>
<comment type="catalytic activity">
    <reaction evidence="4">
        <text>an aldehyde + NAD(+) + H2O = a carboxylate + NADH + 2 H(+)</text>
        <dbReference type="Rhea" id="RHEA:16185"/>
        <dbReference type="ChEBI" id="CHEBI:15377"/>
        <dbReference type="ChEBI" id="CHEBI:15378"/>
        <dbReference type="ChEBI" id="CHEBI:17478"/>
        <dbReference type="ChEBI" id="CHEBI:29067"/>
        <dbReference type="ChEBI" id="CHEBI:57540"/>
        <dbReference type="ChEBI" id="CHEBI:57945"/>
        <dbReference type="EC" id="1.2.1.3"/>
    </reaction>
</comment>
<dbReference type="InterPro" id="IPR016162">
    <property type="entry name" value="Ald_DH_N"/>
</dbReference>
<dbReference type="Pfam" id="PF00171">
    <property type="entry name" value="Aldedh"/>
    <property type="match status" value="1"/>
</dbReference>
<evidence type="ECO:0000259" key="7">
    <source>
        <dbReference type="Pfam" id="PF00171"/>
    </source>
</evidence>
<dbReference type="InterPro" id="IPR015590">
    <property type="entry name" value="Aldehyde_DH_dom"/>
</dbReference>
<dbReference type="HOGENOM" id="CLU_005391_0_0_1"/>
<feature type="active site" evidence="5">
    <location>
        <position position="255"/>
    </location>
</feature>
<evidence type="ECO:0000256" key="4">
    <source>
        <dbReference type="ARBA" id="ARBA00049194"/>
    </source>
</evidence>
<dbReference type="GO" id="GO:0004029">
    <property type="term" value="F:aldehyde dehydrogenase (NAD+) activity"/>
    <property type="evidence" value="ECO:0007669"/>
    <property type="project" value="UniProtKB-EC"/>
</dbReference>
<evidence type="ECO:0000313" key="9">
    <source>
        <dbReference type="Proteomes" id="UP000053029"/>
    </source>
</evidence>
<comment type="similarity">
    <text evidence="1 6">Belongs to the aldehyde dehydrogenase family.</text>
</comment>
<evidence type="ECO:0000256" key="5">
    <source>
        <dbReference type="PROSITE-ProRule" id="PRU10007"/>
    </source>
</evidence>
<keyword evidence="2 6" id="KW-0560">Oxidoreductase</keyword>
<accession>A0A0D2E4S4</accession>
<evidence type="ECO:0000256" key="6">
    <source>
        <dbReference type="RuleBase" id="RU003345"/>
    </source>
</evidence>
<dbReference type="STRING" id="1442368.A0A0D2E4S4"/>
<dbReference type="FunFam" id="3.40.605.10:FF:000007">
    <property type="entry name" value="NAD/NADP-dependent betaine aldehyde dehydrogenase"/>
    <property type="match status" value="1"/>
</dbReference>
<dbReference type="GeneID" id="25299934"/>
<feature type="domain" description="Aldehyde dehydrogenase" evidence="7">
    <location>
        <begin position="22"/>
        <end position="484"/>
    </location>
</feature>
<dbReference type="PROSITE" id="PS00687">
    <property type="entry name" value="ALDEHYDE_DEHYDR_GLU"/>
    <property type="match status" value="1"/>
</dbReference>
<gene>
    <name evidence="8" type="ORF">Z517_00444</name>
</gene>
<organism evidence="8 9">
    <name type="scientific">Fonsecaea pedrosoi CBS 271.37</name>
    <dbReference type="NCBI Taxonomy" id="1442368"/>
    <lineage>
        <taxon>Eukaryota</taxon>
        <taxon>Fungi</taxon>
        <taxon>Dikarya</taxon>
        <taxon>Ascomycota</taxon>
        <taxon>Pezizomycotina</taxon>
        <taxon>Eurotiomycetes</taxon>
        <taxon>Chaetothyriomycetidae</taxon>
        <taxon>Chaetothyriales</taxon>
        <taxon>Herpotrichiellaceae</taxon>
        <taxon>Fonsecaea</taxon>
    </lineage>
</organism>
<dbReference type="InterPro" id="IPR029510">
    <property type="entry name" value="Ald_DH_CS_GLU"/>
</dbReference>
<evidence type="ECO:0000256" key="1">
    <source>
        <dbReference type="ARBA" id="ARBA00009986"/>
    </source>
</evidence>
<dbReference type="Gene3D" id="3.40.605.10">
    <property type="entry name" value="Aldehyde Dehydrogenase, Chain A, domain 1"/>
    <property type="match status" value="1"/>
</dbReference>
<keyword evidence="9" id="KW-1185">Reference proteome</keyword>
<sequence>MSLPKIDECLPKHWGLFYGGKWHEPHDGDHREIFSPGDGKVIRKVAFAGEKDTAAAIEAAHAAFPAWRAVPSLERGKKLRKVADILRTHADELALLDAYNTGNPVIMMRGDALFAADTVDMFAGLIPAVQGETTHLDDSTFNYTLREPLGVVTRIVASNHPLMFAANRLAAPIAMGNTVVIKAPEQAPLSALRLAELLEDVFPPGVLNILSGGLECGKTLSTHRLVSKVTLIGSVPTGKAIQKAAADTLKLTSFELGGKNALIAYPDADHNRLVDAIIAGMNFGWCGQSCGSTSRVFLHDSLHDKILERIQDQIAKRFRPGNPLDPKTTMGALVSEAAQARVLKYVEIGKNDGARLLLGGRIPDSTDTQGGYFVEPTIFAGVTQKMRIANEEVFGPIVSILKWNDEEKLFEDVNAVDYGLTGAVFTSDIKTMQTAVRRIEAGTVWVNTVGTHFFSMPFGGYKQSGIGRDDCFEELRDMTQCKAVHVKL</sequence>
<reference evidence="8 9" key="1">
    <citation type="submission" date="2015-01" db="EMBL/GenBank/DDBJ databases">
        <title>The Genome Sequence of Fonsecaea pedrosoi CBS 271.37.</title>
        <authorList>
            <consortium name="The Broad Institute Genomics Platform"/>
            <person name="Cuomo C."/>
            <person name="de Hoog S."/>
            <person name="Gorbushina A."/>
            <person name="Stielow B."/>
            <person name="Teixiera M."/>
            <person name="Abouelleil A."/>
            <person name="Chapman S.B."/>
            <person name="Priest M."/>
            <person name="Young S.K."/>
            <person name="Wortman J."/>
            <person name="Nusbaum C."/>
            <person name="Birren B."/>
        </authorList>
    </citation>
    <scope>NUCLEOTIDE SEQUENCE [LARGE SCALE GENOMIC DNA]</scope>
    <source>
        <strain evidence="8 9">CBS 271.37</strain>
    </source>
</reference>
<dbReference type="AlphaFoldDB" id="A0A0D2E4S4"/>
<dbReference type="Proteomes" id="UP000053029">
    <property type="component" value="Unassembled WGS sequence"/>
</dbReference>
<dbReference type="PANTHER" id="PTHR11699">
    <property type="entry name" value="ALDEHYDE DEHYDROGENASE-RELATED"/>
    <property type="match status" value="1"/>
</dbReference>
<dbReference type="InterPro" id="IPR016161">
    <property type="entry name" value="Ald_DH/histidinol_DH"/>
</dbReference>
<proteinExistence type="inferred from homology"/>
<evidence type="ECO:0000313" key="8">
    <source>
        <dbReference type="EMBL" id="KIW85056.1"/>
    </source>
</evidence>
<dbReference type="EC" id="1.2.1.3" evidence="3"/>
<dbReference type="SUPFAM" id="SSF53720">
    <property type="entry name" value="ALDH-like"/>
    <property type="match status" value="1"/>
</dbReference>
<dbReference type="VEuPathDB" id="FungiDB:Z517_00444"/>
<name>A0A0D2E4S4_9EURO</name>
<dbReference type="RefSeq" id="XP_013288864.1">
    <property type="nucleotide sequence ID" value="XM_013433410.1"/>
</dbReference>
<evidence type="ECO:0000256" key="2">
    <source>
        <dbReference type="ARBA" id="ARBA00023002"/>
    </source>
</evidence>
<dbReference type="EMBL" id="KN846969">
    <property type="protein sequence ID" value="KIW85056.1"/>
    <property type="molecule type" value="Genomic_DNA"/>
</dbReference>
<dbReference type="OrthoDB" id="310895at2759"/>
<protein>
    <recommendedName>
        <fullName evidence="3">aldehyde dehydrogenase (NAD(+))</fullName>
        <ecNumber evidence="3">1.2.1.3</ecNumber>
    </recommendedName>
</protein>
<dbReference type="InterPro" id="IPR016163">
    <property type="entry name" value="Ald_DH_C"/>
</dbReference>